<dbReference type="Proteomes" id="UP000887580">
    <property type="component" value="Unplaced"/>
</dbReference>
<organism evidence="1 2">
    <name type="scientific">Panagrolaimus sp. PS1159</name>
    <dbReference type="NCBI Taxonomy" id="55785"/>
    <lineage>
        <taxon>Eukaryota</taxon>
        <taxon>Metazoa</taxon>
        <taxon>Ecdysozoa</taxon>
        <taxon>Nematoda</taxon>
        <taxon>Chromadorea</taxon>
        <taxon>Rhabditida</taxon>
        <taxon>Tylenchina</taxon>
        <taxon>Panagrolaimomorpha</taxon>
        <taxon>Panagrolaimoidea</taxon>
        <taxon>Panagrolaimidae</taxon>
        <taxon>Panagrolaimus</taxon>
    </lineage>
</organism>
<proteinExistence type="predicted"/>
<protein>
    <submittedName>
        <fullName evidence="2">ABC transmembrane type-1 domain-containing protein</fullName>
    </submittedName>
</protein>
<evidence type="ECO:0000313" key="1">
    <source>
        <dbReference type="Proteomes" id="UP000887580"/>
    </source>
</evidence>
<evidence type="ECO:0000313" key="2">
    <source>
        <dbReference type="WBParaSite" id="PS1159_v2.g2541.t1"/>
    </source>
</evidence>
<name>A0AC35G7U4_9BILA</name>
<dbReference type="WBParaSite" id="PS1159_v2.g2541.t1">
    <property type="protein sequence ID" value="PS1159_v2.g2541.t1"/>
    <property type="gene ID" value="PS1159_v2.g2541"/>
</dbReference>
<reference evidence="2" key="1">
    <citation type="submission" date="2022-11" db="UniProtKB">
        <authorList>
            <consortium name="WormBaseParasite"/>
        </authorList>
    </citation>
    <scope>IDENTIFICATION</scope>
</reference>
<accession>A0AC35G7U4</accession>
<sequence length="132" mass="14828">MEITFNACPILATIASFMGYIVIQGHPLTPEVAFLSLMLFNLIRFSVYRIPGLVREVLDARISLNRVQEFLLEPEVPEMINTMNPTNENTIIELKGANLSWIPQKTDESTTILPTLKSLTLEIKEGELIGII</sequence>